<accession>Q0FSB0</accession>
<proteinExistence type="predicted"/>
<keyword evidence="4" id="KW-1185">Reference proteome</keyword>
<dbReference type="SMART" id="SM00062">
    <property type="entry name" value="PBPb"/>
    <property type="match status" value="1"/>
</dbReference>
<feature type="domain" description="Solute-binding protein family 3/N-terminal" evidence="2">
    <location>
        <begin position="1"/>
        <end position="216"/>
    </location>
</feature>
<evidence type="ECO:0000259" key="2">
    <source>
        <dbReference type="SMART" id="SM00062"/>
    </source>
</evidence>
<protein>
    <submittedName>
        <fullName evidence="3">Putative methanol oxidation protein</fullName>
    </submittedName>
</protein>
<dbReference type="Pfam" id="PF00497">
    <property type="entry name" value="SBP_bac_3"/>
    <property type="match status" value="1"/>
</dbReference>
<sequence length="233" mass="25603">MSMEDGSGYENALAELIASKLELPVRYEWYPMATGFIRNTLKAGKCDVVMGYAQGHELVLNTNHYMVSTYVLVVPEESALAGVTQLSDPRLEGRVLGVVAGSPPANHMARYGLIGKAKPYQLVVDRRYDSPTVNMLNDLDAGEIEAAVIWGPIGGPLVKRDHPGLKVIPLLKEAEFPKLFYRITMGVRQGEKVWQRKLNSLIRRNQGEIDAILAEAGVPLVTDMGDGLREVGQ</sequence>
<comment type="caution">
    <text evidence="3">The sequence shown here is derived from an EMBL/GenBank/DDBJ whole genome shotgun (WGS) entry which is preliminary data.</text>
</comment>
<dbReference type="InterPro" id="IPR022448">
    <property type="entry name" value="Quinoprotein_dehydrogenase"/>
</dbReference>
<dbReference type="AlphaFoldDB" id="Q0FSB0"/>
<dbReference type="HOGENOM" id="CLU_056715_0_0_5"/>
<dbReference type="STRING" id="314265.R2601_04968"/>
<dbReference type="PANTHER" id="PTHR35936">
    <property type="entry name" value="MEMBRANE-BOUND LYTIC MUREIN TRANSGLYCOSYLASE F"/>
    <property type="match status" value="1"/>
</dbReference>
<dbReference type="SUPFAM" id="SSF53850">
    <property type="entry name" value="Periplasmic binding protein-like II"/>
    <property type="match status" value="1"/>
</dbReference>
<keyword evidence="1" id="KW-0732">Signal</keyword>
<evidence type="ECO:0000256" key="1">
    <source>
        <dbReference type="ARBA" id="ARBA00022729"/>
    </source>
</evidence>
<dbReference type="eggNOG" id="COG0834">
    <property type="taxonomic scope" value="Bacteria"/>
</dbReference>
<dbReference type="EMBL" id="AATQ01000009">
    <property type="protein sequence ID" value="EAU47091.1"/>
    <property type="molecule type" value="Genomic_DNA"/>
</dbReference>
<dbReference type="NCBIfam" id="TIGR03871">
    <property type="entry name" value="ABC_peri_MoxJ_2"/>
    <property type="match status" value="1"/>
</dbReference>
<dbReference type="PANTHER" id="PTHR35936:SF17">
    <property type="entry name" value="ARGININE-BINDING EXTRACELLULAR PROTEIN ARTP"/>
    <property type="match status" value="1"/>
</dbReference>
<reference evidence="3 4" key="1">
    <citation type="journal article" date="2010" name="J. Bacteriol.">
        <title>Genome sequences of Pelagibaca bermudensis HTCC2601T and Maritimibacter alkaliphilus HTCC2654T, the type strains of two marine Roseobacter genera.</title>
        <authorList>
            <person name="Thrash J.C."/>
            <person name="Cho J.C."/>
            <person name="Ferriera S."/>
            <person name="Johnson J."/>
            <person name="Vergin K.L."/>
            <person name="Giovannoni S.J."/>
        </authorList>
    </citation>
    <scope>NUCLEOTIDE SEQUENCE [LARGE SCALE GENOMIC DNA]</scope>
    <source>
        <strain evidence="4">DSM 26914 / JCM 13377 / KCTC 12554 / HTCC2601</strain>
    </source>
</reference>
<dbReference type="Gene3D" id="3.40.190.10">
    <property type="entry name" value="Periplasmic binding protein-like II"/>
    <property type="match status" value="2"/>
</dbReference>
<evidence type="ECO:0000313" key="4">
    <source>
        <dbReference type="Proteomes" id="UP000006230"/>
    </source>
</evidence>
<gene>
    <name evidence="3" type="ORF">R2601_04968</name>
</gene>
<evidence type="ECO:0000313" key="3">
    <source>
        <dbReference type="EMBL" id="EAU47091.1"/>
    </source>
</evidence>
<organism evidence="3 4">
    <name type="scientific">Salipiger bermudensis (strain DSM 26914 / JCM 13377 / KCTC 12554 / HTCC2601)</name>
    <name type="common">Pelagibaca bermudensis</name>
    <dbReference type="NCBI Taxonomy" id="314265"/>
    <lineage>
        <taxon>Bacteria</taxon>
        <taxon>Pseudomonadati</taxon>
        <taxon>Pseudomonadota</taxon>
        <taxon>Alphaproteobacteria</taxon>
        <taxon>Rhodobacterales</taxon>
        <taxon>Roseobacteraceae</taxon>
        <taxon>Salipiger</taxon>
    </lineage>
</organism>
<name>Q0FSB0_SALBH</name>
<dbReference type="Proteomes" id="UP000006230">
    <property type="component" value="Unassembled WGS sequence"/>
</dbReference>
<dbReference type="InterPro" id="IPR001638">
    <property type="entry name" value="Solute-binding_3/MltF_N"/>
</dbReference>